<name>A0A392VDA6_9FABA</name>
<dbReference type="Proteomes" id="UP000265520">
    <property type="component" value="Unassembled WGS sequence"/>
</dbReference>
<protein>
    <submittedName>
        <fullName evidence="2">Uncharacterized protein</fullName>
    </submittedName>
</protein>
<keyword evidence="3" id="KW-1185">Reference proteome</keyword>
<feature type="compositionally biased region" description="Low complexity" evidence="1">
    <location>
        <begin position="1"/>
        <end position="30"/>
    </location>
</feature>
<accession>A0A392VDA6</accession>
<evidence type="ECO:0000256" key="1">
    <source>
        <dbReference type="SAM" id="MobiDB-lite"/>
    </source>
</evidence>
<dbReference type="AlphaFoldDB" id="A0A392VDA6"/>
<proteinExistence type="predicted"/>
<organism evidence="2 3">
    <name type="scientific">Trifolium medium</name>
    <dbReference type="NCBI Taxonomy" id="97028"/>
    <lineage>
        <taxon>Eukaryota</taxon>
        <taxon>Viridiplantae</taxon>
        <taxon>Streptophyta</taxon>
        <taxon>Embryophyta</taxon>
        <taxon>Tracheophyta</taxon>
        <taxon>Spermatophyta</taxon>
        <taxon>Magnoliopsida</taxon>
        <taxon>eudicotyledons</taxon>
        <taxon>Gunneridae</taxon>
        <taxon>Pentapetalae</taxon>
        <taxon>rosids</taxon>
        <taxon>fabids</taxon>
        <taxon>Fabales</taxon>
        <taxon>Fabaceae</taxon>
        <taxon>Papilionoideae</taxon>
        <taxon>50 kb inversion clade</taxon>
        <taxon>NPAAA clade</taxon>
        <taxon>Hologalegina</taxon>
        <taxon>IRL clade</taxon>
        <taxon>Trifolieae</taxon>
        <taxon>Trifolium</taxon>
    </lineage>
</organism>
<reference evidence="2 3" key="1">
    <citation type="journal article" date="2018" name="Front. Plant Sci.">
        <title>Red Clover (Trifolium pratense) and Zigzag Clover (T. medium) - A Picture of Genomic Similarities and Differences.</title>
        <authorList>
            <person name="Dluhosova J."/>
            <person name="Istvanek J."/>
            <person name="Nedelnik J."/>
            <person name="Repkova J."/>
        </authorList>
    </citation>
    <scope>NUCLEOTIDE SEQUENCE [LARGE SCALE GENOMIC DNA]</scope>
    <source>
        <strain evidence="3">cv. 10/8</strain>
        <tissue evidence="2">Leaf</tissue>
    </source>
</reference>
<comment type="caution">
    <text evidence="2">The sequence shown here is derived from an EMBL/GenBank/DDBJ whole genome shotgun (WGS) entry which is preliminary data.</text>
</comment>
<feature type="non-terminal residue" evidence="2">
    <location>
        <position position="1"/>
    </location>
</feature>
<evidence type="ECO:0000313" key="2">
    <source>
        <dbReference type="EMBL" id="MCI85423.1"/>
    </source>
</evidence>
<evidence type="ECO:0000313" key="3">
    <source>
        <dbReference type="Proteomes" id="UP000265520"/>
    </source>
</evidence>
<sequence>GCRVSSASASSPSGSGEASEVLVSSDVSELTTGSEISSEVLTCSESLFSDT</sequence>
<feature type="region of interest" description="Disordered" evidence="1">
    <location>
        <begin position="1"/>
        <end position="35"/>
    </location>
</feature>
<dbReference type="EMBL" id="LXQA011115063">
    <property type="protein sequence ID" value="MCI85423.1"/>
    <property type="molecule type" value="Genomic_DNA"/>
</dbReference>